<dbReference type="InterPro" id="IPR025984">
    <property type="entry name" value="DCTPP"/>
</dbReference>
<proteinExistence type="predicted"/>
<dbReference type="Proteomes" id="UP000613113">
    <property type="component" value="Unassembled WGS sequence"/>
</dbReference>
<dbReference type="PANTHER" id="PTHR46523:SF1">
    <property type="entry name" value="DCTP PYROPHOSPHATASE 1"/>
    <property type="match status" value="1"/>
</dbReference>
<dbReference type="Pfam" id="PF12643">
    <property type="entry name" value="MazG-like"/>
    <property type="match status" value="1"/>
</dbReference>
<sequence>METSSLPMQNLEDVRDRLRDFSAQRNWAQFHTPKNLASALIVEAAELLEPFQWLQRGDREELGEQQWQAVRHEMADVLAYLVMLADKLEIDLISAVNEKMTLNALKYPRHIVHGDARKYDQY</sequence>
<dbReference type="InterPro" id="IPR052555">
    <property type="entry name" value="dCTP_Pyrophosphatase"/>
</dbReference>
<dbReference type="PANTHER" id="PTHR46523">
    <property type="entry name" value="DCTP PYROPHOSPHATASE 1"/>
    <property type="match status" value="1"/>
</dbReference>
<evidence type="ECO:0000313" key="2">
    <source>
        <dbReference type="Proteomes" id="UP000613113"/>
    </source>
</evidence>
<dbReference type="EMBL" id="JACOGC010000002">
    <property type="protein sequence ID" value="MBC3884571.1"/>
    <property type="molecule type" value="Genomic_DNA"/>
</dbReference>
<accession>A0ABR6YL05</accession>
<reference evidence="1 2" key="1">
    <citation type="submission" date="2020-08" db="EMBL/GenBank/DDBJ databases">
        <title>Novel species isolated from subtropical streams in China.</title>
        <authorList>
            <person name="Lu H."/>
        </authorList>
    </citation>
    <scope>NUCLEOTIDE SEQUENCE [LARGE SCALE GENOMIC DNA]</scope>
    <source>
        <strain evidence="1 2">FT31W</strain>
    </source>
</reference>
<gene>
    <name evidence="1" type="ORF">H8K27_05460</name>
</gene>
<dbReference type="Gene3D" id="1.10.287.1080">
    <property type="entry name" value="MazG-like"/>
    <property type="match status" value="1"/>
</dbReference>
<keyword evidence="2" id="KW-1185">Reference proteome</keyword>
<evidence type="ECO:0000313" key="1">
    <source>
        <dbReference type="EMBL" id="MBC3884571.1"/>
    </source>
</evidence>
<comment type="caution">
    <text evidence="1">The sequence shown here is derived from an EMBL/GenBank/DDBJ whole genome shotgun (WGS) entry which is preliminary data.</text>
</comment>
<protein>
    <submittedName>
        <fullName evidence="1">Nucleotide pyrophosphohydrolase</fullName>
    </submittedName>
</protein>
<name>A0ABR6YL05_9BURK</name>
<organism evidence="1 2">
    <name type="scientific">Undibacterium griseum</name>
    <dbReference type="NCBI Taxonomy" id="2762295"/>
    <lineage>
        <taxon>Bacteria</taxon>
        <taxon>Pseudomonadati</taxon>
        <taxon>Pseudomonadota</taxon>
        <taxon>Betaproteobacteria</taxon>
        <taxon>Burkholderiales</taxon>
        <taxon>Oxalobacteraceae</taxon>
        <taxon>Undibacterium</taxon>
    </lineage>
</organism>
<dbReference type="PIRSF" id="PIRSF029826">
    <property type="entry name" value="UCP029826_pph"/>
    <property type="match status" value="1"/>
</dbReference>
<dbReference type="SUPFAM" id="SSF101386">
    <property type="entry name" value="all-alpha NTP pyrophosphatases"/>
    <property type="match status" value="1"/>
</dbReference>
<dbReference type="CDD" id="cd11537">
    <property type="entry name" value="NTP-PPase_RS21-C6_like"/>
    <property type="match status" value="1"/>
</dbReference>